<dbReference type="AlphaFoldDB" id="A0A8J4AJN1"/>
<organism evidence="1 2">
    <name type="scientific">Actinocatenispora comari</name>
    <dbReference type="NCBI Taxonomy" id="2807577"/>
    <lineage>
        <taxon>Bacteria</taxon>
        <taxon>Bacillati</taxon>
        <taxon>Actinomycetota</taxon>
        <taxon>Actinomycetes</taxon>
        <taxon>Micromonosporales</taxon>
        <taxon>Micromonosporaceae</taxon>
        <taxon>Actinocatenispora</taxon>
    </lineage>
</organism>
<dbReference type="SFLD" id="SFLDS00003">
    <property type="entry name" value="Haloacid_Dehalogenase"/>
    <property type="match status" value="1"/>
</dbReference>
<reference evidence="2" key="1">
    <citation type="journal article" date="2021" name="Int. J. Syst. Evol. Microbiol.">
        <title>Actinocatenispora comari sp. nov., an endophytic actinomycete isolated from aerial parts of Comarum salesowianum.</title>
        <authorList>
            <person name="Oyunbileg N."/>
            <person name="Iizaka Y."/>
            <person name="Hamada M."/>
            <person name="Davaapurev B.O."/>
            <person name="Fukumoto A."/>
            <person name="Tsetseg B."/>
            <person name="Kato F."/>
            <person name="Tamura T."/>
            <person name="Batkhuu J."/>
            <person name="Anzai Y."/>
        </authorList>
    </citation>
    <scope>NUCLEOTIDE SEQUENCE [LARGE SCALE GENOMIC DNA]</scope>
    <source>
        <strain evidence="2">NUM-2625</strain>
    </source>
</reference>
<dbReference type="SUPFAM" id="SSF56784">
    <property type="entry name" value="HAD-like"/>
    <property type="match status" value="1"/>
</dbReference>
<dbReference type="GO" id="GO:0005829">
    <property type="term" value="C:cytosol"/>
    <property type="evidence" value="ECO:0007669"/>
    <property type="project" value="TreeGrafter"/>
</dbReference>
<dbReference type="PANTHER" id="PTHR43434:SF1">
    <property type="entry name" value="PHOSPHOGLYCOLATE PHOSPHATASE"/>
    <property type="match status" value="1"/>
</dbReference>
<dbReference type="InterPro" id="IPR036412">
    <property type="entry name" value="HAD-like_sf"/>
</dbReference>
<dbReference type="SFLD" id="SFLDG01129">
    <property type="entry name" value="C1.5:_HAD__Beta-PGM__Phosphata"/>
    <property type="match status" value="1"/>
</dbReference>
<comment type="caution">
    <text evidence="1">The sequence shown here is derived from an EMBL/GenBank/DDBJ whole genome shotgun (WGS) entry which is preliminary data.</text>
</comment>
<keyword evidence="2" id="KW-1185">Reference proteome</keyword>
<protein>
    <recommendedName>
        <fullName evidence="3">HAD family hydrolase</fullName>
    </recommendedName>
</protein>
<dbReference type="GO" id="GO:0006281">
    <property type="term" value="P:DNA repair"/>
    <property type="evidence" value="ECO:0007669"/>
    <property type="project" value="TreeGrafter"/>
</dbReference>
<dbReference type="InterPro" id="IPR006439">
    <property type="entry name" value="HAD-SF_hydro_IA"/>
</dbReference>
<dbReference type="Pfam" id="PF00702">
    <property type="entry name" value="Hydrolase"/>
    <property type="match status" value="1"/>
</dbReference>
<dbReference type="Proteomes" id="UP000614996">
    <property type="component" value="Unassembled WGS sequence"/>
</dbReference>
<evidence type="ECO:0008006" key="3">
    <source>
        <dbReference type="Google" id="ProtNLM"/>
    </source>
</evidence>
<evidence type="ECO:0000313" key="1">
    <source>
        <dbReference type="EMBL" id="GIL29988.1"/>
    </source>
</evidence>
<dbReference type="InterPro" id="IPR050155">
    <property type="entry name" value="HAD-like_hydrolase_sf"/>
</dbReference>
<dbReference type="RefSeq" id="WP_207127642.1">
    <property type="nucleotide sequence ID" value="NZ_BOPO01000111.1"/>
</dbReference>
<dbReference type="Gene3D" id="3.40.50.1000">
    <property type="entry name" value="HAD superfamily/HAD-like"/>
    <property type="match status" value="1"/>
</dbReference>
<dbReference type="InterPro" id="IPR023214">
    <property type="entry name" value="HAD_sf"/>
</dbReference>
<dbReference type="EMBL" id="BOPO01000111">
    <property type="protein sequence ID" value="GIL29988.1"/>
    <property type="molecule type" value="Genomic_DNA"/>
</dbReference>
<dbReference type="PANTHER" id="PTHR43434">
    <property type="entry name" value="PHOSPHOGLYCOLATE PHOSPHATASE"/>
    <property type="match status" value="1"/>
</dbReference>
<sequence>MSDLVTPAALLLDFGGVLVQTTTRPDWRLRLAEHVHRLLTTAGGTELTVEQVAADIGAGAAADSHWKDAMSRPAAPAEMTQRFFWAELVAADWPDAARTVVATESAALCRRMGELRQERANRPGIERLLGLARDRSIPVAVVSNALCGVVHRDHLAATGLAELIAVQVYSDEIGVRKPNPALIEHAARALSVPTGAVWYVGDTYDRDVVCGHRAGAGATILMRSRSTDSCPYEPRFAPDAVVDDPDALRALLTATDSVH</sequence>
<name>A0A8J4AJN1_9ACTN</name>
<dbReference type="NCBIfam" id="TIGR01549">
    <property type="entry name" value="HAD-SF-IA-v1"/>
    <property type="match status" value="1"/>
</dbReference>
<gene>
    <name evidence="1" type="ORF">NUM_52420</name>
</gene>
<accession>A0A8J4AJN1</accession>
<proteinExistence type="predicted"/>
<evidence type="ECO:0000313" key="2">
    <source>
        <dbReference type="Proteomes" id="UP000614996"/>
    </source>
</evidence>
<dbReference type="GO" id="GO:0008967">
    <property type="term" value="F:phosphoglycolate phosphatase activity"/>
    <property type="evidence" value="ECO:0007669"/>
    <property type="project" value="TreeGrafter"/>
</dbReference>